<evidence type="ECO:0000256" key="1">
    <source>
        <dbReference type="ARBA" id="ARBA00022729"/>
    </source>
</evidence>
<dbReference type="Proteomes" id="UP000030765">
    <property type="component" value="Unassembled WGS sequence"/>
</dbReference>
<dbReference type="EMBL" id="ATLV01021651">
    <property type="status" value="NOT_ANNOTATED_CDS"/>
    <property type="molecule type" value="Genomic_DNA"/>
</dbReference>
<keyword evidence="1" id="KW-0732">Signal</keyword>
<evidence type="ECO:0000313" key="3">
    <source>
        <dbReference type="EnsemblMetazoa" id="ASIC014790-PA"/>
    </source>
</evidence>
<organism evidence="2">
    <name type="scientific">Anopheles sinensis</name>
    <name type="common">Mosquito</name>
    <dbReference type="NCBI Taxonomy" id="74873"/>
    <lineage>
        <taxon>Eukaryota</taxon>
        <taxon>Metazoa</taxon>
        <taxon>Ecdysozoa</taxon>
        <taxon>Arthropoda</taxon>
        <taxon>Hexapoda</taxon>
        <taxon>Insecta</taxon>
        <taxon>Pterygota</taxon>
        <taxon>Neoptera</taxon>
        <taxon>Endopterygota</taxon>
        <taxon>Diptera</taxon>
        <taxon>Nematocera</taxon>
        <taxon>Culicoidea</taxon>
        <taxon>Culicidae</taxon>
        <taxon>Anophelinae</taxon>
        <taxon>Anopheles</taxon>
    </lineage>
</organism>
<accession>A0A084W992</accession>
<dbReference type="PANTHER" id="PTHR20898:SF1">
    <property type="entry name" value="MD-2-RELATED LIPID-RECOGNITION DOMAIN-CONTAINING PROTEIN"/>
    <property type="match status" value="1"/>
</dbReference>
<gene>
    <name evidence="2" type="ORF">ZHAS_00014790</name>
</gene>
<dbReference type="AlphaFoldDB" id="A0A084W992"/>
<dbReference type="PANTHER" id="PTHR20898">
    <property type="entry name" value="DAEDALUS ON 3-RELATED-RELATED"/>
    <property type="match status" value="1"/>
</dbReference>
<dbReference type="OrthoDB" id="8186735at2759"/>
<reference evidence="2 4" key="1">
    <citation type="journal article" date="2014" name="BMC Genomics">
        <title>Genome sequence of Anopheles sinensis provides insight into genetics basis of mosquito competence for malaria parasites.</title>
        <authorList>
            <person name="Zhou D."/>
            <person name="Zhang D."/>
            <person name="Ding G."/>
            <person name="Shi L."/>
            <person name="Hou Q."/>
            <person name="Ye Y."/>
            <person name="Xu Y."/>
            <person name="Zhou H."/>
            <person name="Xiong C."/>
            <person name="Li S."/>
            <person name="Yu J."/>
            <person name="Hong S."/>
            <person name="Yu X."/>
            <person name="Zou P."/>
            <person name="Chen C."/>
            <person name="Chang X."/>
            <person name="Wang W."/>
            <person name="Lv Y."/>
            <person name="Sun Y."/>
            <person name="Ma L."/>
            <person name="Shen B."/>
            <person name="Zhu C."/>
        </authorList>
    </citation>
    <scope>NUCLEOTIDE SEQUENCE [LARGE SCALE GENOMIC DNA]</scope>
</reference>
<protein>
    <submittedName>
        <fullName evidence="2">AGAP010992-PA-like protein</fullName>
    </submittedName>
</protein>
<dbReference type="InterPro" id="IPR036846">
    <property type="entry name" value="GM2-AP_sf"/>
</dbReference>
<keyword evidence="4" id="KW-1185">Reference proteome</keyword>
<dbReference type="InterPro" id="IPR010512">
    <property type="entry name" value="DUF1091"/>
</dbReference>
<dbReference type="OMA" id="RTINFCD"/>
<evidence type="ECO:0000313" key="2">
    <source>
        <dbReference type="EMBL" id="KFB46786.1"/>
    </source>
</evidence>
<proteinExistence type="predicted"/>
<sequence length="156" mass="18082">MTRVEVKNNYKLANCTAKIIHLGSPYRYVVDFRLQSRQAVQDVAVQTVFCISKQSGPCEKAIYNRTINFCDYLRHPSSDRLLQIVYSELNRRGNLPRSCPVQAGSYGFNSSFLIFRLPTFLPESMFRLDLNFYRAPGMTMGFTSQWYGSLRKIDLR</sequence>
<dbReference type="Gene3D" id="2.70.220.10">
    <property type="entry name" value="Ganglioside GM2 activator"/>
    <property type="match status" value="1"/>
</dbReference>
<dbReference type="EnsemblMetazoa" id="ASIC014790-RA">
    <property type="protein sequence ID" value="ASIC014790-PA"/>
    <property type="gene ID" value="ASIC014790"/>
</dbReference>
<name>A0A084W992_ANOSI</name>
<evidence type="ECO:0000313" key="4">
    <source>
        <dbReference type="Proteomes" id="UP000030765"/>
    </source>
</evidence>
<dbReference type="VEuPathDB" id="VectorBase:ASIC014790"/>
<reference evidence="3" key="2">
    <citation type="submission" date="2020-05" db="UniProtKB">
        <authorList>
            <consortium name="EnsemblMetazoa"/>
        </authorList>
    </citation>
    <scope>IDENTIFICATION</scope>
</reference>
<dbReference type="VEuPathDB" id="VectorBase:ASIS001098"/>
<dbReference type="EMBL" id="KE525321">
    <property type="protein sequence ID" value="KFB46786.1"/>
    <property type="molecule type" value="Genomic_DNA"/>
</dbReference>
<dbReference type="Pfam" id="PF06477">
    <property type="entry name" value="DUF1091"/>
    <property type="match status" value="1"/>
</dbReference>